<keyword evidence="1 2" id="KW-0238">DNA-binding</keyword>
<accession>A0A2N0AZZ1</accession>
<dbReference type="InterPro" id="IPR009057">
    <property type="entry name" value="Homeodomain-like_sf"/>
</dbReference>
<reference evidence="5" key="1">
    <citation type="submission" date="2018-10" db="EMBL/GenBank/DDBJ databases">
        <authorList>
            <person name="Vincent A.T."/>
            <person name="Schiettekatte O."/>
            <person name="Bourhy P."/>
            <person name="Veyrier F.J."/>
            <person name="Picardeau M."/>
        </authorList>
    </citation>
    <scope>NUCLEOTIDE SEQUENCE</scope>
    <source>
        <strain evidence="5">201702449</strain>
    </source>
</reference>
<evidence type="ECO:0000313" key="5">
    <source>
        <dbReference type="EMBL" id="TGL68502.1"/>
    </source>
</evidence>
<organism evidence="4 7">
    <name type="scientific">Leptospira levettii</name>
    <dbReference type="NCBI Taxonomy" id="2023178"/>
    <lineage>
        <taxon>Bacteria</taxon>
        <taxon>Pseudomonadati</taxon>
        <taxon>Spirochaetota</taxon>
        <taxon>Spirochaetia</taxon>
        <taxon>Leptospirales</taxon>
        <taxon>Leptospiraceae</taxon>
        <taxon>Leptospira</taxon>
    </lineage>
</organism>
<dbReference type="GeneID" id="93342103"/>
<evidence type="ECO:0000313" key="7">
    <source>
        <dbReference type="Proteomes" id="UP001209694"/>
    </source>
</evidence>
<dbReference type="PANTHER" id="PTHR43479:SF11">
    <property type="entry name" value="ACREF_ENVCD OPERON REPRESSOR-RELATED"/>
    <property type="match status" value="1"/>
</dbReference>
<feature type="domain" description="HTH tetR-type" evidence="3">
    <location>
        <begin position="26"/>
        <end position="86"/>
    </location>
</feature>
<protein>
    <submittedName>
        <fullName evidence="4">TetR/AcrR family transcriptional regulator</fullName>
    </submittedName>
</protein>
<dbReference type="InterPro" id="IPR050624">
    <property type="entry name" value="HTH-type_Tx_Regulator"/>
</dbReference>
<dbReference type="PANTHER" id="PTHR43479">
    <property type="entry name" value="ACREF/ENVCD OPERON REPRESSOR-RELATED"/>
    <property type="match status" value="1"/>
</dbReference>
<comment type="caution">
    <text evidence="4">The sequence shown here is derived from an EMBL/GenBank/DDBJ whole genome shotgun (WGS) entry which is preliminary data.</text>
</comment>
<dbReference type="GO" id="GO:0003677">
    <property type="term" value="F:DNA binding"/>
    <property type="evidence" value="ECO:0007669"/>
    <property type="project" value="UniProtKB-UniRule"/>
</dbReference>
<keyword evidence="6" id="KW-1185">Reference proteome</keyword>
<reference evidence="4" key="3">
    <citation type="submission" date="2022-06" db="EMBL/GenBank/DDBJ databases">
        <title>Leptospira isolates from biofilms formed at urban environments.</title>
        <authorList>
            <person name="Ribeiro P.S."/>
            <person name="Sousa T."/>
            <person name="Carvalho N."/>
            <person name="Aburjaile F."/>
            <person name="Neves F."/>
            <person name="Oliveira D."/>
            <person name="Blanco L."/>
            <person name="Lima J."/>
            <person name="Costa F."/>
            <person name="Brenig B."/>
            <person name="Soares S."/>
            <person name="Ramos R."/>
            <person name="Goes-Neto A."/>
            <person name="Matiuzzi M."/>
            <person name="Azevedo V."/>
            <person name="Ristow P."/>
        </authorList>
    </citation>
    <scope>NUCLEOTIDE SEQUENCE</scope>
    <source>
        <strain evidence="4">VSF7</strain>
    </source>
</reference>
<dbReference type="Proteomes" id="UP001209694">
    <property type="component" value="Unassembled WGS sequence"/>
</dbReference>
<feature type="DNA-binding region" description="H-T-H motif" evidence="2">
    <location>
        <begin position="49"/>
        <end position="68"/>
    </location>
</feature>
<evidence type="ECO:0000259" key="3">
    <source>
        <dbReference type="PROSITE" id="PS50977"/>
    </source>
</evidence>
<dbReference type="EMBL" id="JAMQQD010000006">
    <property type="protein sequence ID" value="MCW7516636.1"/>
    <property type="molecule type" value="Genomic_DNA"/>
</dbReference>
<evidence type="ECO:0000256" key="2">
    <source>
        <dbReference type="PROSITE-ProRule" id="PRU00335"/>
    </source>
</evidence>
<evidence type="ECO:0000256" key="1">
    <source>
        <dbReference type="ARBA" id="ARBA00023125"/>
    </source>
</evidence>
<dbReference type="InterPro" id="IPR001647">
    <property type="entry name" value="HTH_TetR"/>
</dbReference>
<dbReference type="SUPFAM" id="SSF46689">
    <property type="entry name" value="Homeodomain-like"/>
    <property type="match status" value="1"/>
</dbReference>
<evidence type="ECO:0000313" key="6">
    <source>
        <dbReference type="Proteomes" id="UP000297352"/>
    </source>
</evidence>
<name>A0A2N0AZZ1_9LEPT</name>
<dbReference type="Proteomes" id="UP000297352">
    <property type="component" value="Unassembled WGS sequence"/>
</dbReference>
<reference evidence="6" key="2">
    <citation type="journal article" date="2019" name="PLoS Negl. Trop. Dis.">
        <title>Revisiting the worldwide diversity of Leptospira species in the environment.</title>
        <authorList>
            <person name="Vincent A.T."/>
            <person name="Schiettekatte O."/>
            <person name="Bourhy P."/>
            <person name="Veyrier F.J."/>
            <person name="Picardeau M."/>
        </authorList>
    </citation>
    <scope>NUCLEOTIDE SEQUENCE [LARGE SCALE GENOMIC DNA]</scope>
    <source>
        <strain evidence="6">201702449</strain>
    </source>
</reference>
<gene>
    <name evidence="5" type="ORF">EHQ60_14455</name>
    <name evidence="4" type="ORF">ND810_15830</name>
</gene>
<dbReference type="EMBL" id="RQGI01000053">
    <property type="protein sequence ID" value="TGL68502.1"/>
    <property type="molecule type" value="Genomic_DNA"/>
</dbReference>
<evidence type="ECO:0000313" key="4">
    <source>
        <dbReference type="EMBL" id="MCW7516636.1"/>
    </source>
</evidence>
<dbReference type="Pfam" id="PF00440">
    <property type="entry name" value="TetR_N"/>
    <property type="match status" value="1"/>
</dbReference>
<sequence length="220" mass="25295">MDKLVDASLSPDLASRPFKFTSKQGRNRRAQLLSIAFELLKEKKPEEISFADICKKAKIPRPSAYHFFPNVEAIFHGIRLLHSEGMVEKLTALKKETFKTWKEYIERSIDVAIEVTNSEIAFPRLIYGYRMSNPDMRLVGQELDIKLANLTKQGLIDRFQLPNLDTLDQIFGVAISIPDSLLKLSYRTYGDFTPWMVGEAKKATISYLLNYFPEVCEPRK</sequence>
<dbReference type="AlphaFoldDB" id="A0A2N0AZZ1"/>
<proteinExistence type="predicted"/>
<dbReference type="PROSITE" id="PS50977">
    <property type="entry name" value="HTH_TETR_2"/>
    <property type="match status" value="1"/>
</dbReference>
<dbReference type="Gene3D" id="1.10.357.10">
    <property type="entry name" value="Tetracycline Repressor, domain 2"/>
    <property type="match status" value="1"/>
</dbReference>
<dbReference type="RefSeq" id="WP_100727794.1">
    <property type="nucleotide sequence ID" value="NZ_JAIZBN010000004.1"/>
</dbReference>